<dbReference type="EMBL" id="VTEV01000001">
    <property type="protein sequence ID" value="TYS70524.1"/>
    <property type="molecule type" value="Genomic_DNA"/>
</dbReference>
<dbReference type="Proteomes" id="UP000322524">
    <property type="component" value="Unassembled WGS sequence"/>
</dbReference>
<evidence type="ECO:0000313" key="2">
    <source>
        <dbReference type="Proteomes" id="UP000322524"/>
    </source>
</evidence>
<name>A0A5D4T8U0_9BACI</name>
<organism evidence="1 2">
    <name type="scientific">Sutcliffiella horikoshii</name>
    <dbReference type="NCBI Taxonomy" id="79883"/>
    <lineage>
        <taxon>Bacteria</taxon>
        <taxon>Bacillati</taxon>
        <taxon>Bacillota</taxon>
        <taxon>Bacilli</taxon>
        <taxon>Bacillales</taxon>
        <taxon>Bacillaceae</taxon>
        <taxon>Sutcliffiella</taxon>
    </lineage>
</organism>
<comment type="caution">
    <text evidence="1">The sequence shown here is derived from an EMBL/GenBank/DDBJ whole genome shotgun (WGS) entry which is preliminary data.</text>
</comment>
<evidence type="ECO:0000313" key="1">
    <source>
        <dbReference type="EMBL" id="TYS70524.1"/>
    </source>
</evidence>
<dbReference type="AlphaFoldDB" id="A0A5D4T8U0"/>
<accession>A0A5D4T8U0</accession>
<proteinExistence type="predicted"/>
<reference evidence="1 2" key="1">
    <citation type="submission" date="2019-08" db="EMBL/GenBank/DDBJ databases">
        <title>Bacillus genomes from the desert of Cuatro Cienegas, Coahuila.</title>
        <authorList>
            <person name="Olmedo-Alvarez G."/>
        </authorList>
    </citation>
    <scope>NUCLEOTIDE SEQUENCE [LARGE SCALE GENOMIC DNA]</scope>
    <source>
        <strain evidence="1 2">CH28_1T</strain>
    </source>
</reference>
<gene>
    <name evidence="1" type="ORF">FZC76_01115</name>
</gene>
<protein>
    <submittedName>
        <fullName evidence="1">Uncharacterized protein</fullName>
    </submittedName>
</protein>
<sequence>MKFGQLLKGFGHFRLWFGQILKIFGQLFKNFGQNRKIFGQFSKNFGHLDSLNIFLDNHNLKHHPIF</sequence>